<dbReference type="InterPro" id="IPR034660">
    <property type="entry name" value="DinB/YfiT-like"/>
</dbReference>
<dbReference type="AlphaFoldDB" id="A0A927GK11"/>
<protein>
    <submittedName>
        <fullName evidence="1">DUF1572 family protein</fullName>
    </submittedName>
</protein>
<dbReference type="RefSeq" id="WP_191005478.1">
    <property type="nucleotide sequence ID" value="NZ_JACXAD010000012.1"/>
</dbReference>
<reference evidence="1" key="1">
    <citation type="submission" date="2020-09" db="EMBL/GenBank/DDBJ databases">
        <authorList>
            <person name="Kim M.K."/>
        </authorList>
    </citation>
    <scope>NUCLEOTIDE SEQUENCE</scope>
    <source>
        <strain evidence="1">BT664</strain>
    </source>
</reference>
<evidence type="ECO:0000313" key="1">
    <source>
        <dbReference type="EMBL" id="MBD2768671.1"/>
    </source>
</evidence>
<dbReference type="Pfam" id="PF07609">
    <property type="entry name" value="DUF1572"/>
    <property type="match status" value="1"/>
</dbReference>
<comment type="caution">
    <text evidence="1">The sequence shown here is derived from an EMBL/GenBank/DDBJ whole genome shotgun (WGS) entry which is preliminary data.</text>
</comment>
<keyword evidence="2" id="KW-1185">Reference proteome</keyword>
<gene>
    <name evidence="1" type="ORF">IC235_12320</name>
</gene>
<name>A0A927GK11_9BACT</name>
<dbReference type="Gene3D" id="1.20.120.450">
    <property type="entry name" value="dinb family like domain"/>
    <property type="match status" value="1"/>
</dbReference>
<proteinExistence type="predicted"/>
<dbReference type="Proteomes" id="UP000612233">
    <property type="component" value="Unassembled WGS sequence"/>
</dbReference>
<evidence type="ECO:0000313" key="2">
    <source>
        <dbReference type="Proteomes" id="UP000612233"/>
    </source>
</evidence>
<dbReference type="InterPro" id="IPR011466">
    <property type="entry name" value="DUF1572"/>
</dbReference>
<sequence length="185" mass="20551">MLPPVSSDSVGAGLLAAFRQNFQAYKVLAERALSQVSDAEWLYVPAPGSNSAAVIVQHLVGNLRSRFTDFLTSDGEKATRQRDQEFEEPRTPEAIPALRQEWEAAWAVLFALLDELRPEDLLRTVTIRGEAHTVLAAVQRQVAHYAYHAGQLVQLAKIIRAAEFQSLSIPRGQSEQFNQKMAGPR</sequence>
<dbReference type="EMBL" id="JACXAD010000012">
    <property type="protein sequence ID" value="MBD2768671.1"/>
    <property type="molecule type" value="Genomic_DNA"/>
</dbReference>
<accession>A0A927GK11</accession>
<organism evidence="1 2">
    <name type="scientific">Hymenobacter montanus</name>
    <dbReference type="NCBI Taxonomy" id="2771359"/>
    <lineage>
        <taxon>Bacteria</taxon>
        <taxon>Pseudomonadati</taxon>
        <taxon>Bacteroidota</taxon>
        <taxon>Cytophagia</taxon>
        <taxon>Cytophagales</taxon>
        <taxon>Hymenobacteraceae</taxon>
        <taxon>Hymenobacter</taxon>
    </lineage>
</organism>
<dbReference type="SUPFAM" id="SSF109854">
    <property type="entry name" value="DinB/YfiT-like putative metalloenzymes"/>
    <property type="match status" value="1"/>
</dbReference>